<dbReference type="InterPro" id="IPR043502">
    <property type="entry name" value="DNA/RNA_pol_sf"/>
</dbReference>
<evidence type="ECO:0000256" key="6">
    <source>
        <dbReference type="ARBA" id="ARBA00022695"/>
    </source>
</evidence>
<dbReference type="Gene3D" id="1.10.10.750">
    <property type="entry name" value="Ypt/Rab-GAP domain of gyp1p, domain 1"/>
    <property type="match status" value="1"/>
</dbReference>
<dbReference type="OrthoDB" id="289721at2759"/>
<keyword evidence="19" id="KW-1185">Reference proteome</keyword>
<dbReference type="Pfam" id="PF00078">
    <property type="entry name" value="RVT_1"/>
    <property type="match status" value="1"/>
</dbReference>
<evidence type="ECO:0000259" key="16">
    <source>
        <dbReference type="PROSITE" id="PS50086"/>
    </source>
</evidence>
<feature type="compositionally biased region" description="Low complexity" evidence="15">
    <location>
        <begin position="1449"/>
        <end position="1458"/>
    </location>
</feature>
<dbReference type="GO" id="GO:0046872">
    <property type="term" value="F:metal ion binding"/>
    <property type="evidence" value="ECO:0007669"/>
    <property type="project" value="UniProtKB-KW"/>
</dbReference>
<feature type="region of interest" description="Disordered" evidence="15">
    <location>
        <begin position="1641"/>
        <end position="1666"/>
    </location>
</feature>
<evidence type="ECO:0000256" key="9">
    <source>
        <dbReference type="ARBA" id="ARBA00022895"/>
    </source>
</evidence>
<dbReference type="PRINTS" id="PR01365">
    <property type="entry name" value="TELOMERASERT"/>
</dbReference>
<dbReference type="Pfam" id="PF00566">
    <property type="entry name" value="RabGAP-TBC"/>
    <property type="match status" value="1"/>
</dbReference>
<dbReference type="InterPro" id="IPR035969">
    <property type="entry name" value="Rab-GAP_TBC_sf"/>
</dbReference>
<feature type="compositionally biased region" description="Polar residues" evidence="15">
    <location>
        <begin position="1642"/>
        <end position="1656"/>
    </location>
</feature>
<reference evidence="18 19" key="1">
    <citation type="submission" date="2015-07" db="EMBL/GenBank/DDBJ databases">
        <title>Comparative genomics of the Sigatoka disease complex on banana suggests a link between parallel evolutionary changes in Pseudocercospora fijiensis and Pseudocercospora eumusae and increased virulence on the banana host.</title>
        <authorList>
            <person name="Chang T.-C."/>
            <person name="Salvucci A."/>
            <person name="Crous P.W."/>
            <person name="Stergiopoulos I."/>
        </authorList>
    </citation>
    <scope>NUCLEOTIDE SEQUENCE [LARGE SCALE GENOMIC DNA]</scope>
    <source>
        <strain evidence="18 19">CBS 116634</strain>
    </source>
</reference>
<evidence type="ECO:0000313" key="19">
    <source>
        <dbReference type="Proteomes" id="UP000073492"/>
    </source>
</evidence>
<dbReference type="PANTHER" id="PTHR12066">
    <property type="entry name" value="TELOMERASE REVERSE TRANSCRIPTASE"/>
    <property type="match status" value="1"/>
</dbReference>
<dbReference type="InterPro" id="IPR021891">
    <property type="entry name" value="Telomerase_RBD"/>
</dbReference>
<keyword evidence="8 13" id="KW-0460">Magnesium</keyword>
<dbReference type="Gene3D" id="1.10.8.270">
    <property type="entry name" value="putative rabgap domain of human tbc1 domain family member 14 like domains"/>
    <property type="match status" value="1"/>
</dbReference>
<evidence type="ECO:0000256" key="14">
    <source>
        <dbReference type="SAM" id="Coils"/>
    </source>
</evidence>
<dbReference type="Pfam" id="PF12009">
    <property type="entry name" value="Telomerase_RBD"/>
    <property type="match status" value="1"/>
</dbReference>
<dbReference type="Gene3D" id="1.10.357.90">
    <property type="match status" value="2"/>
</dbReference>
<organism evidence="18 19">
    <name type="scientific">Pseudocercospora musae</name>
    <dbReference type="NCBI Taxonomy" id="113226"/>
    <lineage>
        <taxon>Eukaryota</taxon>
        <taxon>Fungi</taxon>
        <taxon>Dikarya</taxon>
        <taxon>Ascomycota</taxon>
        <taxon>Pezizomycotina</taxon>
        <taxon>Dothideomycetes</taxon>
        <taxon>Dothideomycetidae</taxon>
        <taxon>Mycosphaerellales</taxon>
        <taxon>Mycosphaerellaceae</taxon>
        <taxon>Pseudocercospora</taxon>
    </lineage>
</organism>
<keyword evidence="4 13" id="KW-0158">Chromosome</keyword>
<evidence type="ECO:0000256" key="7">
    <source>
        <dbReference type="ARBA" id="ARBA00022723"/>
    </source>
</evidence>
<feature type="compositionally biased region" description="Polar residues" evidence="15">
    <location>
        <begin position="1380"/>
        <end position="1394"/>
    </location>
</feature>
<evidence type="ECO:0000256" key="1">
    <source>
        <dbReference type="ARBA" id="ARBA00008001"/>
    </source>
</evidence>
<dbReference type="GO" id="GO:0070034">
    <property type="term" value="F:telomerase RNA binding"/>
    <property type="evidence" value="ECO:0007669"/>
    <property type="project" value="TreeGrafter"/>
</dbReference>
<dbReference type="STRING" id="113226.A0A139I4Z0"/>
<dbReference type="PROSITE" id="PS50878">
    <property type="entry name" value="RT_POL"/>
    <property type="match status" value="1"/>
</dbReference>
<dbReference type="SUPFAM" id="SSF56672">
    <property type="entry name" value="DNA/RNA polymerases"/>
    <property type="match status" value="1"/>
</dbReference>
<dbReference type="PANTHER" id="PTHR12066:SF0">
    <property type="entry name" value="TELOMERASE REVERSE TRANSCRIPTASE"/>
    <property type="match status" value="1"/>
</dbReference>
<evidence type="ECO:0000256" key="11">
    <source>
        <dbReference type="ARBA" id="ARBA00023242"/>
    </source>
</evidence>
<dbReference type="GO" id="GO:0000781">
    <property type="term" value="C:chromosome, telomeric region"/>
    <property type="evidence" value="ECO:0007669"/>
    <property type="project" value="UniProtKB-SubCell"/>
</dbReference>
<evidence type="ECO:0000256" key="4">
    <source>
        <dbReference type="ARBA" id="ARBA00022454"/>
    </source>
</evidence>
<evidence type="ECO:0000256" key="13">
    <source>
        <dbReference type="RuleBase" id="RU365061"/>
    </source>
</evidence>
<dbReference type="EC" id="2.7.7.49" evidence="2 13"/>
<dbReference type="GO" id="GO:0042162">
    <property type="term" value="F:telomeric DNA binding"/>
    <property type="evidence" value="ECO:0007669"/>
    <property type="project" value="TreeGrafter"/>
</dbReference>
<evidence type="ECO:0000259" key="17">
    <source>
        <dbReference type="PROSITE" id="PS50878"/>
    </source>
</evidence>
<dbReference type="InterPro" id="IPR000477">
    <property type="entry name" value="RT_dom"/>
</dbReference>
<keyword evidence="5 13" id="KW-0808">Transferase</keyword>
<evidence type="ECO:0000256" key="5">
    <source>
        <dbReference type="ARBA" id="ARBA00022679"/>
    </source>
</evidence>
<dbReference type="EMBL" id="LFZO01000321">
    <property type="protein sequence ID" value="KXT09622.1"/>
    <property type="molecule type" value="Genomic_DNA"/>
</dbReference>
<dbReference type="GO" id="GO:0003720">
    <property type="term" value="F:telomerase activity"/>
    <property type="evidence" value="ECO:0007669"/>
    <property type="project" value="InterPro"/>
</dbReference>
<feature type="compositionally biased region" description="Basic and acidic residues" evidence="15">
    <location>
        <begin position="1"/>
        <end position="19"/>
    </location>
</feature>
<dbReference type="GO" id="GO:0007004">
    <property type="term" value="P:telomere maintenance via telomerase"/>
    <property type="evidence" value="ECO:0007669"/>
    <property type="project" value="TreeGrafter"/>
</dbReference>
<feature type="domain" description="Rab-GAP TBC" evidence="16">
    <location>
        <begin position="1791"/>
        <end position="1998"/>
    </location>
</feature>
<feature type="region of interest" description="Disordered" evidence="15">
    <location>
        <begin position="1419"/>
        <end position="1619"/>
    </location>
</feature>
<name>A0A139I4Z0_9PEZI</name>
<keyword evidence="6 13" id="KW-0548">Nucleotidyltransferase</keyword>
<feature type="compositionally biased region" description="Acidic residues" evidence="15">
    <location>
        <begin position="1504"/>
        <end position="1518"/>
    </location>
</feature>
<accession>A0A139I4Z0</accession>
<keyword evidence="7 13" id="KW-0479">Metal-binding</keyword>
<keyword evidence="9 13" id="KW-0779">Telomere</keyword>
<dbReference type="SUPFAM" id="SSF47923">
    <property type="entry name" value="Ypt/Rab-GAP domain of gyp1p"/>
    <property type="match status" value="2"/>
</dbReference>
<feature type="region of interest" description="Disordered" evidence="15">
    <location>
        <begin position="1"/>
        <end position="25"/>
    </location>
</feature>
<keyword evidence="11 13" id="KW-0539">Nucleus</keyword>
<keyword evidence="14" id="KW-0175">Coiled coil</keyword>
<dbReference type="CDD" id="cd01648">
    <property type="entry name" value="TERT"/>
    <property type="match status" value="1"/>
</dbReference>
<dbReference type="SMART" id="SM00975">
    <property type="entry name" value="Telomerase_RBD"/>
    <property type="match status" value="1"/>
</dbReference>
<dbReference type="Gene3D" id="3.30.70.2630">
    <property type="match status" value="1"/>
</dbReference>
<comment type="subcellular location">
    <subcellularLocation>
        <location evidence="13">Nucleus</location>
    </subcellularLocation>
    <subcellularLocation>
        <location evidence="13">Chromosome</location>
        <location evidence="13">Telomere</location>
    </subcellularLocation>
</comment>
<proteinExistence type="inferred from homology"/>
<comment type="similarity">
    <text evidence="1 13">Belongs to the reverse transcriptase family. Telomerase subfamily.</text>
</comment>
<feature type="compositionally biased region" description="Basic and acidic residues" evidence="15">
    <location>
        <begin position="1609"/>
        <end position="1619"/>
    </location>
</feature>
<feature type="coiled-coil region" evidence="14">
    <location>
        <begin position="1729"/>
        <end position="1760"/>
    </location>
</feature>
<feature type="compositionally biased region" description="Polar residues" evidence="15">
    <location>
        <begin position="1419"/>
        <end position="1441"/>
    </location>
</feature>
<feature type="compositionally biased region" description="Low complexity" evidence="15">
    <location>
        <begin position="1536"/>
        <end position="1550"/>
    </location>
</feature>
<dbReference type="Gene3D" id="1.10.132.70">
    <property type="match status" value="1"/>
</dbReference>
<protein>
    <recommendedName>
        <fullName evidence="3 13">Telomerase reverse transcriptase</fullName>
        <ecNumber evidence="2 13">2.7.7.49</ecNumber>
    </recommendedName>
    <alternativeName>
        <fullName evidence="13">Telomerase catalytic subunit</fullName>
    </alternativeName>
</protein>
<evidence type="ECO:0000256" key="12">
    <source>
        <dbReference type="ARBA" id="ARBA00048173"/>
    </source>
</evidence>
<feature type="domain" description="Reverse transcriptase" evidence="17">
    <location>
        <begin position="573"/>
        <end position="907"/>
    </location>
</feature>
<feature type="compositionally biased region" description="Polar residues" evidence="15">
    <location>
        <begin position="1462"/>
        <end position="1485"/>
    </location>
</feature>
<comment type="catalytic activity">
    <reaction evidence="12 13">
        <text>DNA(n) + a 2'-deoxyribonucleoside 5'-triphosphate = DNA(n+1) + diphosphate</text>
        <dbReference type="Rhea" id="RHEA:22508"/>
        <dbReference type="Rhea" id="RHEA-COMP:17339"/>
        <dbReference type="Rhea" id="RHEA-COMP:17340"/>
        <dbReference type="ChEBI" id="CHEBI:33019"/>
        <dbReference type="ChEBI" id="CHEBI:61560"/>
        <dbReference type="ChEBI" id="CHEBI:173112"/>
        <dbReference type="EC" id="2.7.7.49"/>
    </reaction>
</comment>
<evidence type="ECO:0000256" key="2">
    <source>
        <dbReference type="ARBA" id="ARBA00012493"/>
    </source>
</evidence>
<gene>
    <name evidence="18" type="ORF">AC579_874</name>
</gene>
<evidence type="ECO:0000256" key="10">
    <source>
        <dbReference type="ARBA" id="ARBA00022918"/>
    </source>
</evidence>
<evidence type="ECO:0000256" key="3">
    <source>
        <dbReference type="ARBA" id="ARBA00016182"/>
    </source>
</evidence>
<dbReference type="GO" id="GO:0000333">
    <property type="term" value="C:telomerase catalytic core complex"/>
    <property type="evidence" value="ECO:0007669"/>
    <property type="project" value="TreeGrafter"/>
</dbReference>
<feature type="region of interest" description="Disordered" evidence="15">
    <location>
        <begin position="1298"/>
        <end position="1331"/>
    </location>
</feature>
<dbReference type="Gene3D" id="1.10.472.80">
    <property type="entry name" value="Ypt/Rab-GAP domain of gyp1p, domain 3"/>
    <property type="match status" value="1"/>
</dbReference>
<evidence type="ECO:0000313" key="18">
    <source>
        <dbReference type="EMBL" id="KXT09622.1"/>
    </source>
</evidence>
<evidence type="ECO:0000256" key="8">
    <source>
        <dbReference type="ARBA" id="ARBA00022842"/>
    </source>
</evidence>
<evidence type="ECO:0000256" key="15">
    <source>
        <dbReference type="SAM" id="MobiDB-lite"/>
    </source>
</evidence>
<feature type="region of interest" description="Disordered" evidence="15">
    <location>
        <begin position="1350"/>
        <end position="1398"/>
    </location>
</feature>
<keyword evidence="10 13" id="KW-0695">RNA-directed DNA polymerase</keyword>
<sequence length="2057" mass="231303">MRSREAQRAKKRARTEADSLRPPTHPLLQRYYPEVVTLRQYLASRLSKKRRRRLQQHGRDATTAGATELSHLLDTVLVGAFKHVPVDDSSFLDEDITLFTQQLSDADASLHLTPGHFKQSEIVDFVIWALFKRQPGNLRPQHGLCQNYQRFVTAHDVGPGPELVQGIPGVYSNGPHENVEILKCQPWDALPDLLGRAAERIIGDMLIECGIFQPVEGSSNFIQISGVPMSDLKILPSRHICTGQNSKCAIAADVEPEKRLRRSLGEIRLVRHRMLYARPVLNAKGDVKCGLNHVHVLNRYRGIDDRSETAHVLQYVFPLQFGLHNVFTSEIDPNDTAHQFKDYTIREQEIYLQKRTQVRKPMPVGSSRAIPRRLRGAAEDLVKSMRKRHRRCAYSALLEHYCPRPNDTQSQTTSSTHLFSNTAQVSAFCRAAISAVFPARLLGDQEVCRQNLKIIHRSIDRFVQLRRYESLTLHDVLQGLRLDQISWLMPPNVAKTHRMSVSDFSKRKELMAELTYFLFDSYLMPLIRGHFHVTESNNNRNQLFYFRHDVWREMSEPAMASLKCTMLEECSNASVRAMMATRALGISRVRLLPKEVGMRPIINLRRRVQKTQFGKTMLGRSINSILTPTFSILNYEKANQPTKLGSALFSTNDIYPRLQSYRRSLEEQGLLGMPLYFAKVDVQSCFDTIPQKRLMALARKIVSRDEYQIAKYSRAKLLGNHNQETPGFGARPSWKFLTKATSNEQPFHFSQEVAGDTLEGRTRSVYINSLVQKRGVRDAVLALLQEHVEANLIKIGKRFYRQKEGIPQGSILSSLLCSYFYAELEHDFLGFVNDGKSVLLRLIDDFLVISTDERVAERFMRVMHAGIPEFGVQVKIDKSRANFDLKLEGTVISKLTDSVFPYCGTAIDVRSLDMSKDRERRRKADIAGCITVEFSKLPGQTFYRKTLNALKMQMHAMLLSTSYNRIDTVLSNLYHGFSDVAQKSYHYIKALPEAKQPPGDLVINVQISVELYFHTASGPAEHIFPLDSRISLARAVDDLIRLACVLMRRRKRTSKDVIRYECSVKNAEARWLACTAFRVVFGRRQTKHRKLLTWLETQLGLPVFFREHFDFRFGLGASQEPQAIPPSATSHWSISALAGKGPWASEPGSSASQIAGSWAMAATAVPEPLARLPATHLPQSLSHAQTNDNTTTTTAAAAAAFEHLDDHHHSRIHLINTTEPQYEYLRQPGESKLSPEERWLASGIVHTDTNLRTLSHGKGYNLGPALPRSAAINGRRGTAHRSMSLPVGAGTTMASVSLESVDESAPSSPPELSYSKSSKSSSSLNSDDELCASDCGSASKEAHFEEVALEDGGSDAVDVDSNLPPASRPTLRRPPPKSFHTGSLTRRRSGTSPQLRPVAHGMRQKYPSLQGAVGNVLRGQSLNLPNGRTKQRAASSPTSPYMRTPQRIPSRSPSPSKPFMQNGFSSSPQTLASTTPKASFESQGSARRKPTWQPGRKTVKELEAEYNDEDDDVPDEAILENVPVSPLPGHYATLKSPPTTTTGVRSTTPSPHRRPYGHLHSANIPKGAKRPSAPPPPNQYISPRSPKNGRPPMMPHSATVSSFPPRSTPRKERSKSWTEDLNAEARELSQKLVEYAEGLSTGRRSLPSSGMNSAASSPPRAGGVKCLQRSKTSVTETRMPIHSTLPPLQKGNIMIDPLPISKEKEAVLSRTRPSWLPPKSQKEERKHVKEFQQMMARAAEAEKKRALKEQENRENKEEMQGSIARIWDQHVLPNWEAVVKERRTRELWWRGVTPQSRGEVWQKAIGNELELTPASFEAALSRAHALEDKMREMAGEERGGSKEAAWMDAIRRDVPNTLPETKMYSNASAPLHRSLTDVLKAYAMYRSDVGYVYGTHLIAGLICLSLPPPQAFVLLANMLNRPLPLAFLVHDQPAMQRSYDLTLETLKYKFTKLHDHLTSFSLGMQPEEFLDPMFRCLFAYNLPHEHVSRIWDIFVFEGDKTLIRAAVAVLGKLESQLYTNREEVLELIGWRNENFWDFGSEDEFVEAVREAGKVDGS</sequence>
<dbReference type="PROSITE" id="PS50086">
    <property type="entry name" value="TBC_RABGAP"/>
    <property type="match status" value="1"/>
</dbReference>
<feature type="compositionally biased region" description="Low complexity" evidence="15">
    <location>
        <begin position="1310"/>
        <end position="1325"/>
    </location>
</feature>
<dbReference type="InterPro" id="IPR003545">
    <property type="entry name" value="Telomerase_RT"/>
</dbReference>
<comment type="function">
    <text evidence="13">Telomerase is a ribonucleoprotein enzyme essential for the replication of chromosome termini in most eukaryotes. It elongates telomeres. It is a reverse transcriptase that adds simple sequence repeats to chromosome ends by copying a template sequence within the RNA component of the enzyme.</text>
</comment>
<dbReference type="InterPro" id="IPR000195">
    <property type="entry name" value="Rab-GAP-TBC_dom"/>
</dbReference>
<dbReference type="Proteomes" id="UP000073492">
    <property type="component" value="Unassembled WGS sequence"/>
</dbReference>
<dbReference type="SMART" id="SM00164">
    <property type="entry name" value="TBC"/>
    <property type="match status" value="1"/>
</dbReference>
<comment type="caution">
    <text evidence="18">The sequence shown here is derived from an EMBL/GenBank/DDBJ whole genome shotgun (WGS) entry which is preliminary data.</text>
</comment>